<dbReference type="Gene3D" id="3.40.630.30">
    <property type="match status" value="1"/>
</dbReference>
<feature type="transmembrane region" description="Helical" evidence="2">
    <location>
        <begin position="112"/>
        <end position="132"/>
    </location>
</feature>
<dbReference type="CDD" id="cd04301">
    <property type="entry name" value="NAT_SF"/>
    <property type="match status" value="1"/>
</dbReference>
<dbReference type="InterPro" id="IPR016181">
    <property type="entry name" value="Acyl_CoA_acyltransferase"/>
</dbReference>
<keyword evidence="1" id="KW-0808">Transferase</keyword>
<comment type="caution">
    <text evidence="4">The sequence shown here is derived from an EMBL/GenBank/DDBJ whole genome shotgun (WGS) entry which is preliminary data.</text>
</comment>
<gene>
    <name evidence="4" type="ORF">F5050DRAFT_1803582</name>
</gene>
<keyword evidence="2" id="KW-0812">Transmembrane</keyword>
<dbReference type="EMBL" id="MU790514">
    <property type="protein sequence ID" value="KAJ4000983.1"/>
    <property type="molecule type" value="Genomic_DNA"/>
</dbReference>
<protein>
    <recommendedName>
        <fullName evidence="3">N-acetyltransferase domain-containing protein</fullName>
    </recommendedName>
</protein>
<dbReference type="InterPro" id="IPR000182">
    <property type="entry name" value="GNAT_dom"/>
</dbReference>
<dbReference type="Proteomes" id="UP001163828">
    <property type="component" value="Unassembled WGS sequence"/>
</dbReference>
<dbReference type="SUPFAM" id="SSF55729">
    <property type="entry name" value="Acyl-CoA N-acyltransferases (Nat)"/>
    <property type="match status" value="1"/>
</dbReference>
<reference evidence="4" key="1">
    <citation type="submission" date="2022-08" db="EMBL/GenBank/DDBJ databases">
        <authorList>
            <consortium name="DOE Joint Genome Institute"/>
            <person name="Min B."/>
            <person name="Riley R."/>
            <person name="Sierra-Patev S."/>
            <person name="Naranjo-Ortiz M."/>
            <person name="Looney B."/>
            <person name="Konkel Z."/>
            <person name="Slot J.C."/>
            <person name="Sakamoto Y."/>
            <person name="Steenwyk J.L."/>
            <person name="Rokas A."/>
            <person name="Carro J."/>
            <person name="Camarero S."/>
            <person name="Ferreira P."/>
            <person name="Molpeceres G."/>
            <person name="Ruiz-Duenas F.J."/>
            <person name="Serrano A."/>
            <person name="Henrissat B."/>
            <person name="Drula E."/>
            <person name="Hughes K.W."/>
            <person name="Mata J.L."/>
            <person name="Ishikawa N.K."/>
            <person name="Vargas-Isla R."/>
            <person name="Ushijima S."/>
            <person name="Smith C.A."/>
            <person name="Ahrendt S."/>
            <person name="Andreopoulos W."/>
            <person name="He G."/>
            <person name="Labutti K."/>
            <person name="Lipzen A."/>
            <person name="Ng V."/>
            <person name="Sandor L."/>
            <person name="Barry K."/>
            <person name="Martinez A.T."/>
            <person name="Xiao Y."/>
            <person name="Gibbons J.G."/>
            <person name="Terashima K."/>
            <person name="Hibbett D.S."/>
            <person name="Grigoriev I.V."/>
        </authorList>
    </citation>
    <scope>NUCLEOTIDE SEQUENCE</scope>
    <source>
        <strain evidence="4">TFB10827</strain>
    </source>
</reference>
<evidence type="ECO:0000313" key="4">
    <source>
        <dbReference type="EMBL" id="KAJ4000983.1"/>
    </source>
</evidence>
<feature type="transmembrane region" description="Helical" evidence="2">
    <location>
        <begin position="88"/>
        <end position="106"/>
    </location>
</feature>
<keyword evidence="5" id="KW-1185">Reference proteome</keyword>
<feature type="domain" description="N-acetyltransferase" evidence="3">
    <location>
        <begin position="128"/>
        <end position="280"/>
    </location>
</feature>
<keyword evidence="2" id="KW-0472">Membrane</keyword>
<evidence type="ECO:0000256" key="2">
    <source>
        <dbReference type="SAM" id="Phobius"/>
    </source>
</evidence>
<keyword evidence="2" id="KW-1133">Transmembrane helix</keyword>
<name>A0ABQ8QRE7_9AGAR</name>
<dbReference type="InterPro" id="IPR050769">
    <property type="entry name" value="NAT_camello-type"/>
</dbReference>
<dbReference type="PROSITE" id="PS51186">
    <property type="entry name" value="GNAT"/>
    <property type="match status" value="1"/>
</dbReference>
<dbReference type="Pfam" id="PF00583">
    <property type="entry name" value="Acetyltransf_1"/>
    <property type="match status" value="1"/>
</dbReference>
<accession>A0ABQ8QRE7</accession>
<dbReference type="PANTHER" id="PTHR13947:SF37">
    <property type="entry name" value="LD18367P"/>
    <property type="match status" value="1"/>
</dbReference>
<evidence type="ECO:0000313" key="5">
    <source>
        <dbReference type="Proteomes" id="UP001163828"/>
    </source>
</evidence>
<dbReference type="PANTHER" id="PTHR13947">
    <property type="entry name" value="GNAT FAMILY N-ACETYLTRANSFERASE"/>
    <property type="match status" value="1"/>
</dbReference>
<sequence>METLGGLNWPLSKAEDITSRAAHVFHERPSLLSSSHYTVINPQMVEPVAKIRSYRIEDEKQVRFVIAKAAMEGLASANTKTILNPLSLSLWVLLTGLLIQFMGWWPKQGDGILAYISLMLPFGSAAVPVILFSDWNNRWYFEDLSQHVLRGPDMVNFQEYYSKSAASGLWILEFAGRLVGIIALDASPIDKINSNQKVHDTAILRHIYVDEQYRSTGIQKDLIDYALQNAFTASNSAVTQVKALSSPLRDYVRKALDETGFKYEGVSENIGLFRWKMSNRVLTKDEWKKKITSDAK</sequence>
<proteinExistence type="predicted"/>
<evidence type="ECO:0000259" key="3">
    <source>
        <dbReference type="PROSITE" id="PS51186"/>
    </source>
</evidence>
<evidence type="ECO:0000256" key="1">
    <source>
        <dbReference type="ARBA" id="ARBA00022679"/>
    </source>
</evidence>
<organism evidence="4 5">
    <name type="scientific">Lentinula boryana</name>
    <dbReference type="NCBI Taxonomy" id="40481"/>
    <lineage>
        <taxon>Eukaryota</taxon>
        <taxon>Fungi</taxon>
        <taxon>Dikarya</taxon>
        <taxon>Basidiomycota</taxon>
        <taxon>Agaricomycotina</taxon>
        <taxon>Agaricomycetes</taxon>
        <taxon>Agaricomycetidae</taxon>
        <taxon>Agaricales</taxon>
        <taxon>Marasmiineae</taxon>
        <taxon>Omphalotaceae</taxon>
        <taxon>Lentinula</taxon>
    </lineage>
</organism>